<keyword evidence="9 10" id="KW-0413">Isomerase</keyword>
<feature type="active site" description="Proton donor" evidence="10 12">
    <location>
        <position position="173"/>
    </location>
</feature>
<comment type="cofactor">
    <cofactor evidence="2">
        <name>Mn(2+)</name>
        <dbReference type="ChEBI" id="CHEBI:29035"/>
    </cofactor>
</comment>
<proteinExistence type="inferred from homology"/>
<dbReference type="InterPro" id="IPR013785">
    <property type="entry name" value="Aldolase_TIM"/>
</dbReference>
<feature type="active site" description="Proton acceptor" evidence="10 12">
    <location>
        <position position="34"/>
    </location>
</feature>
<dbReference type="EMBL" id="DVFZ01000100">
    <property type="protein sequence ID" value="HIQ83510.1"/>
    <property type="molecule type" value="Genomic_DNA"/>
</dbReference>
<evidence type="ECO:0000256" key="4">
    <source>
        <dbReference type="ARBA" id="ARBA00001947"/>
    </source>
</evidence>
<keyword evidence="13" id="KW-0464">Manganese</keyword>
<feature type="binding site" evidence="10 14">
    <location>
        <position position="7"/>
    </location>
    <ligand>
        <name>substrate</name>
    </ligand>
</feature>
<dbReference type="PANTHER" id="PTHR11749">
    <property type="entry name" value="RIBULOSE-5-PHOSPHATE-3-EPIMERASE"/>
    <property type="match status" value="1"/>
</dbReference>
<comment type="similarity">
    <text evidence="6 10 11">Belongs to the ribulose-phosphate 3-epimerase family.</text>
</comment>
<feature type="binding site" evidence="10 13">
    <location>
        <position position="64"/>
    </location>
    <ligand>
        <name>a divalent metal cation</name>
        <dbReference type="ChEBI" id="CHEBI:60240"/>
    </ligand>
</feature>
<comment type="pathway">
    <text evidence="10">Carbohydrate degradation.</text>
</comment>
<evidence type="ECO:0000313" key="15">
    <source>
        <dbReference type="EMBL" id="HIQ83510.1"/>
    </source>
</evidence>
<comment type="caution">
    <text evidence="15">The sequence shown here is derived from an EMBL/GenBank/DDBJ whole genome shotgun (WGS) entry which is preliminary data.</text>
</comment>
<evidence type="ECO:0000256" key="1">
    <source>
        <dbReference type="ARBA" id="ARBA00001782"/>
    </source>
</evidence>
<keyword evidence="10 11" id="KW-0119">Carbohydrate metabolism</keyword>
<dbReference type="InterPro" id="IPR026019">
    <property type="entry name" value="Ribul_P_3_epim"/>
</dbReference>
<dbReference type="InterPro" id="IPR000056">
    <property type="entry name" value="Ribul_P_3_epim-like"/>
</dbReference>
<keyword evidence="13" id="KW-0862">Zinc</keyword>
<sequence length="224" mass="23899">MVKVGPSLLAADFRVMGAEIERMAEAGADYLHFDVMDGTFVPNITFGSGILKAAAKGPLPVDAHLMVEHPETHVADFAQAGAKIITIHAETGGHLHRTLALIREHGCLAGLALNPATSPDCLRYLLPSLDLVLVMTVNPGFGGQKMIPECLDKIAEIRGMLDRAGSKAMLEVDGGANTETGREMMRRGADFIVAGSALFGAKDAKAFIDSLRASWRELHPEENA</sequence>
<evidence type="ECO:0000256" key="9">
    <source>
        <dbReference type="ARBA" id="ARBA00023235"/>
    </source>
</evidence>
<dbReference type="CDD" id="cd00429">
    <property type="entry name" value="RPE"/>
    <property type="match status" value="1"/>
</dbReference>
<comment type="function">
    <text evidence="10">Catalyzes the reversible epimerization of D-ribulose 5-phosphate to D-xylulose 5-phosphate.</text>
</comment>
<dbReference type="GO" id="GO:0046872">
    <property type="term" value="F:metal ion binding"/>
    <property type="evidence" value="ECO:0007669"/>
    <property type="project" value="UniProtKB-UniRule"/>
</dbReference>
<evidence type="ECO:0000256" key="3">
    <source>
        <dbReference type="ARBA" id="ARBA00001941"/>
    </source>
</evidence>
<keyword evidence="8 10" id="KW-0479">Metal-binding</keyword>
<dbReference type="GO" id="GO:0005737">
    <property type="term" value="C:cytoplasm"/>
    <property type="evidence" value="ECO:0007669"/>
    <property type="project" value="UniProtKB-ARBA"/>
</dbReference>
<dbReference type="PIRSF" id="PIRSF001461">
    <property type="entry name" value="RPE"/>
    <property type="match status" value="1"/>
</dbReference>
<dbReference type="GO" id="GO:0019323">
    <property type="term" value="P:pentose catabolic process"/>
    <property type="evidence" value="ECO:0007669"/>
    <property type="project" value="UniProtKB-UniRule"/>
</dbReference>
<evidence type="ECO:0000256" key="10">
    <source>
        <dbReference type="HAMAP-Rule" id="MF_02227"/>
    </source>
</evidence>
<dbReference type="NCBIfam" id="NF004076">
    <property type="entry name" value="PRK05581.1-4"/>
    <property type="match status" value="1"/>
</dbReference>
<dbReference type="FunFam" id="3.20.20.70:FF:000004">
    <property type="entry name" value="Ribulose-phosphate 3-epimerase"/>
    <property type="match status" value="1"/>
</dbReference>
<feature type="binding site" evidence="10 14">
    <location>
        <begin position="195"/>
        <end position="196"/>
    </location>
    <ligand>
        <name>substrate</name>
    </ligand>
</feature>
<dbReference type="GO" id="GO:0004750">
    <property type="term" value="F:D-ribulose-phosphate 3-epimerase activity"/>
    <property type="evidence" value="ECO:0007669"/>
    <property type="project" value="UniProtKB-UniRule"/>
</dbReference>
<feature type="binding site" evidence="10 13">
    <location>
        <position position="34"/>
    </location>
    <ligand>
        <name>a divalent metal cation</name>
        <dbReference type="ChEBI" id="CHEBI:60240"/>
    </ligand>
</feature>
<evidence type="ECO:0000313" key="16">
    <source>
        <dbReference type="Proteomes" id="UP000824260"/>
    </source>
</evidence>
<dbReference type="PROSITE" id="PS01085">
    <property type="entry name" value="RIBUL_P_3_EPIMER_1"/>
    <property type="match status" value="1"/>
</dbReference>
<comment type="cofactor">
    <cofactor evidence="5">
        <name>Fe(2+)</name>
        <dbReference type="ChEBI" id="CHEBI:29033"/>
    </cofactor>
</comment>
<dbReference type="Gene3D" id="3.20.20.70">
    <property type="entry name" value="Aldolase class I"/>
    <property type="match status" value="1"/>
</dbReference>
<reference evidence="15" key="2">
    <citation type="journal article" date="2021" name="PeerJ">
        <title>Extensive microbial diversity within the chicken gut microbiome revealed by metagenomics and culture.</title>
        <authorList>
            <person name="Gilroy R."/>
            <person name="Ravi A."/>
            <person name="Getino M."/>
            <person name="Pursley I."/>
            <person name="Horton D.L."/>
            <person name="Alikhan N.F."/>
            <person name="Baker D."/>
            <person name="Gharbi K."/>
            <person name="Hall N."/>
            <person name="Watson M."/>
            <person name="Adriaenssens E.M."/>
            <person name="Foster-Nyarko E."/>
            <person name="Jarju S."/>
            <person name="Secka A."/>
            <person name="Antonio M."/>
            <person name="Oren A."/>
            <person name="Chaudhuri R.R."/>
            <person name="La Ragione R."/>
            <person name="Hildebrand F."/>
            <person name="Pallen M.J."/>
        </authorList>
    </citation>
    <scope>NUCLEOTIDE SEQUENCE</scope>
    <source>
        <strain evidence="15">ChiSjej6B24-2974</strain>
    </source>
</reference>
<dbReference type="GO" id="GO:0006098">
    <property type="term" value="P:pentose-phosphate shunt"/>
    <property type="evidence" value="ECO:0007669"/>
    <property type="project" value="UniProtKB-UniRule"/>
</dbReference>
<dbReference type="Proteomes" id="UP000824260">
    <property type="component" value="Unassembled WGS sequence"/>
</dbReference>
<feature type="binding site" evidence="10 13">
    <location>
        <position position="32"/>
    </location>
    <ligand>
        <name>a divalent metal cation</name>
        <dbReference type="ChEBI" id="CHEBI:60240"/>
    </ligand>
</feature>
<name>A0A9D1CYG6_9FIRM</name>
<dbReference type="SUPFAM" id="SSF51366">
    <property type="entry name" value="Ribulose-phoshate binding barrel"/>
    <property type="match status" value="1"/>
</dbReference>
<evidence type="ECO:0000256" key="7">
    <source>
        <dbReference type="ARBA" id="ARBA00013188"/>
    </source>
</evidence>
<feature type="binding site" evidence="10 13">
    <location>
        <position position="173"/>
    </location>
    <ligand>
        <name>a divalent metal cation</name>
        <dbReference type="ChEBI" id="CHEBI:60240"/>
    </ligand>
</feature>
<evidence type="ECO:0000256" key="5">
    <source>
        <dbReference type="ARBA" id="ARBA00001954"/>
    </source>
</evidence>
<comment type="cofactor">
    <cofactor evidence="10 13">
        <name>a divalent metal cation</name>
        <dbReference type="ChEBI" id="CHEBI:60240"/>
    </cofactor>
    <text evidence="10 13">Binds 1 divalent metal cation per subunit.</text>
</comment>
<organism evidence="15 16">
    <name type="scientific">Candidatus Pullichristensenella stercorigallinarum</name>
    <dbReference type="NCBI Taxonomy" id="2840909"/>
    <lineage>
        <taxon>Bacteria</taxon>
        <taxon>Bacillati</taxon>
        <taxon>Bacillota</taxon>
        <taxon>Clostridia</taxon>
        <taxon>Candidatus Pullichristensenella</taxon>
    </lineage>
</organism>
<evidence type="ECO:0000256" key="11">
    <source>
        <dbReference type="PIRNR" id="PIRNR001461"/>
    </source>
</evidence>
<accession>A0A9D1CYG6</accession>
<protein>
    <recommendedName>
        <fullName evidence="7 10">Ribulose-phosphate 3-epimerase</fullName>
        <ecNumber evidence="7 10">5.1.3.1</ecNumber>
    </recommendedName>
</protein>
<feature type="binding site" evidence="10">
    <location>
        <begin position="173"/>
        <end position="175"/>
    </location>
    <ligand>
        <name>substrate</name>
    </ligand>
</feature>
<feature type="binding site" evidence="10 14">
    <location>
        <position position="64"/>
    </location>
    <ligand>
        <name>substrate</name>
    </ligand>
</feature>
<reference evidence="15" key="1">
    <citation type="submission" date="2020-10" db="EMBL/GenBank/DDBJ databases">
        <authorList>
            <person name="Gilroy R."/>
        </authorList>
    </citation>
    <scope>NUCLEOTIDE SEQUENCE</scope>
    <source>
        <strain evidence="15">ChiSjej6B24-2974</strain>
    </source>
</reference>
<feature type="binding site" evidence="10 14">
    <location>
        <begin position="140"/>
        <end position="143"/>
    </location>
    <ligand>
        <name>substrate</name>
    </ligand>
</feature>
<dbReference type="NCBIfam" id="TIGR01163">
    <property type="entry name" value="rpe"/>
    <property type="match status" value="1"/>
</dbReference>
<comment type="catalytic activity">
    <reaction evidence="1 10 11">
        <text>D-ribulose 5-phosphate = D-xylulose 5-phosphate</text>
        <dbReference type="Rhea" id="RHEA:13677"/>
        <dbReference type="ChEBI" id="CHEBI:57737"/>
        <dbReference type="ChEBI" id="CHEBI:58121"/>
        <dbReference type="EC" id="5.1.3.1"/>
    </reaction>
</comment>
<dbReference type="HAMAP" id="MF_02227">
    <property type="entry name" value="RPE"/>
    <property type="match status" value="1"/>
</dbReference>
<dbReference type="InterPro" id="IPR011060">
    <property type="entry name" value="RibuloseP-bd_barrel"/>
</dbReference>
<comment type="cofactor">
    <cofactor evidence="4">
        <name>Zn(2+)</name>
        <dbReference type="ChEBI" id="CHEBI:29105"/>
    </cofactor>
</comment>
<evidence type="ECO:0000256" key="13">
    <source>
        <dbReference type="PIRSR" id="PIRSR001461-2"/>
    </source>
</evidence>
<gene>
    <name evidence="10 15" type="primary">rpe</name>
    <name evidence="15" type="ORF">IAA52_10470</name>
</gene>
<evidence type="ECO:0000256" key="14">
    <source>
        <dbReference type="PIRSR" id="PIRSR001461-3"/>
    </source>
</evidence>
<dbReference type="PROSITE" id="PS01086">
    <property type="entry name" value="RIBUL_P_3_EPIMER_2"/>
    <property type="match status" value="1"/>
</dbReference>
<evidence type="ECO:0000256" key="6">
    <source>
        <dbReference type="ARBA" id="ARBA00009541"/>
    </source>
</evidence>
<dbReference type="Pfam" id="PF00834">
    <property type="entry name" value="Ribul_P_3_epim"/>
    <property type="match status" value="1"/>
</dbReference>
<evidence type="ECO:0000256" key="2">
    <source>
        <dbReference type="ARBA" id="ARBA00001936"/>
    </source>
</evidence>
<dbReference type="AlphaFoldDB" id="A0A9D1CYG6"/>
<feature type="binding site" evidence="14">
    <location>
        <position position="175"/>
    </location>
    <ligand>
        <name>substrate</name>
    </ligand>
</feature>
<comment type="cofactor">
    <cofactor evidence="3">
        <name>Co(2+)</name>
        <dbReference type="ChEBI" id="CHEBI:48828"/>
    </cofactor>
</comment>
<evidence type="ECO:0000256" key="8">
    <source>
        <dbReference type="ARBA" id="ARBA00022723"/>
    </source>
</evidence>
<evidence type="ECO:0000256" key="12">
    <source>
        <dbReference type="PIRSR" id="PIRSR001461-1"/>
    </source>
</evidence>
<keyword evidence="13" id="KW-0170">Cobalt</keyword>
<dbReference type="EC" id="5.1.3.1" evidence="7 10"/>